<evidence type="ECO:0000313" key="3">
    <source>
        <dbReference type="EMBL" id="RDY01721.1"/>
    </source>
</evidence>
<evidence type="ECO:0000256" key="1">
    <source>
        <dbReference type="SAM" id="Coils"/>
    </source>
</evidence>
<dbReference type="Proteomes" id="UP000257109">
    <property type="component" value="Unassembled WGS sequence"/>
</dbReference>
<feature type="compositionally biased region" description="Polar residues" evidence="2">
    <location>
        <begin position="159"/>
        <end position="178"/>
    </location>
</feature>
<gene>
    <name evidence="3" type="ORF">CR513_14913</name>
</gene>
<protein>
    <submittedName>
        <fullName evidence="3">Uncharacterized protein</fullName>
    </submittedName>
</protein>
<keyword evidence="1" id="KW-0175">Coiled coil</keyword>
<dbReference type="AlphaFoldDB" id="A0A371HFZ5"/>
<organism evidence="3 4">
    <name type="scientific">Mucuna pruriens</name>
    <name type="common">Velvet bean</name>
    <name type="synonym">Dolichos pruriens</name>
    <dbReference type="NCBI Taxonomy" id="157652"/>
    <lineage>
        <taxon>Eukaryota</taxon>
        <taxon>Viridiplantae</taxon>
        <taxon>Streptophyta</taxon>
        <taxon>Embryophyta</taxon>
        <taxon>Tracheophyta</taxon>
        <taxon>Spermatophyta</taxon>
        <taxon>Magnoliopsida</taxon>
        <taxon>eudicotyledons</taxon>
        <taxon>Gunneridae</taxon>
        <taxon>Pentapetalae</taxon>
        <taxon>rosids</taxon>
        <taxon>fabids</taxon>
        <taxon>Fabales</taxon>
        <taxon>Fabaceae</taxon>
        <taxon>Papilionoideae</taxon>
        <taxon>50 kb inversion clade</taxon>
        <taxon>NPAAA clade</taxon>
        <taxon>indigoferoid/millettioid clade</taxon>
        <taxon>Phaseoleae</taxon>
        <taxon>Mucuna</taxon>
    </lineage>
</organism>
<comment type="caution">
    <text evidence="3">The sequence shown here is derived from an EMBL/GenBank/DDBJ whole genome shotgun (WGS) entry which is preliminary data.</text>
</comment>
<accession>A0A371HFZ5</accession>
<evidence type="ECO:0000313" key="4">
    <source>
        <dbReference type="Proteomes" id="UP000257109"/>
    </source>
</evidence>
<dbReference type="OrthoDB" id="675927at2759"/>
<feature type="region of interest" description="Disordered" evidence="2">
    <location>
        <begin position="152"/>
        <end position="184"/>
    </location>
</feature>
<feature type="coiled-coil region" evidence="1">
    <location>
        <begin position="29"/>
        <end position="102"/>
    </location>
</feature>
<proteinExistence type="predicted"/>
<name>A0A371HFZ5_MUCPR</name>
<keyword evidence="4" id="KW-1185">Reference proteome</keyword>
<reference evidence="3" key="1">
    <citation type="submission" date="2018-05" db="EMBL/GenBank/DDBJ databases">
        <title>Draft genome of Mucuna pruriens seed.</title>
        <authorList>
            <person name="Nnadi N.E."/>
            <person name="Vos R."/>
            <person name="Hasami M.H."/>
            <person name="Devisetty U.K."/>
            <person name="Aguiy J.C."/>
        </authorList>
    </citation>
    <scope>NUCLEOTIDE SEQUENCE [LARGE SCALE GENOMIC DNA]</scope>
    <source>
        <strain evidence="3">JCA_2017</strain>
    </source>
</reference>
<sequence>MGDYLKVADQEICSRRAERDQDMVEKTKEVELRRQLYLLQEKMNLLKEEMARDRLYKENLEVKRRQGLVKLVKEHRRVADLEQQAQATIEEMKTEVRSWKRSNNNDAKDTCLPTWVHSTFQRQQPPYGIPYGWNTNVEEHQATKEYKQAGVNNIGARPNQGSRAKPNQGSGIGANQGSRAEPTLGFRVGSTPTFGANTYIQAGSALVTDCYGLDIVDLCLVLDVGFLIDFKTPEFEKYKGSSYPRVHLATYCRKMTAYIHDDKILVHCFQDNLTRAALN</sequence>
<feature type="non-terminal residue" evidence="3">
    <location>
        <position position="1"/>
    </location>
</feature>
<dbReference type="EMBL" id="QJKJ01002702">
    <property type="protein sequence ID" value="RDY01721.1"/>
    <property type="molecule type" value="Genomic_DNA"/>
</dbReference>
<evidence type="ECO:0000256" key="2">
    <source>
        <dbReference type="SAM" id="MobiDB-lite"/>
    </source>
</evidence>